<feature type="domain" description="Helicase-associated" evidence="2">
    <location>
        <begin position="96"/>
        <end position="167"/>
    </location>
</feature>
<dbReference type="InParanoid" id="T0PNL9"/>
<accession>T0PNL9</accession>
<feature type="region of interest" description="Disordered" evidence="1">
    <location>
        <begin position="1109"/>
        <end position="1151"/>
    </location>
</feature>
<organism evidence="3 4">
    <name type="scientific">Saprolegnia diclina (strain VS20)</name>
    <dbReference type="NCBI Taxonomy" id="1156394"/>
    <lineage>
        <taxon>Eukaryota</taxon>
        <taxon>Sar</taxon>
        <taxon>Stramenopiles</taxon>
        <taxon>Oomycota</taxon>
        <taxon>Saprolegniomycetes</taxon>
        <taxon>Saprolegniales</taxon>
        <taxon>Saprolegniaceae</taxon>
        <taxon>Saprolegnia</taxon>
    </lineage>
</organism>
<reference evidence="3 4" key="1">
    <citation type="submission" date="2012-04" db="EMBL/GenBank/DDBJ databases">
        <title>The Genome Sequence of Saprolegnia declina VS20.</title>
        <authorList>
            <consortium name="The Broad Institute Genome Sequencing Platform"/>
            <person name="Russ C."/>
            <person name="Nusbaum C."/>
            <person name="Tyler B."/>
            <person name="van West P."/>
            <person name="Dieguez-Uribeondo J."/>
            <person name="de Bruijn I."/>
            <person name="Tripathy S."/>
            <person name="Jiang R."/>
            <person name="Young S.K."/>
            <person name="Zeng Q."/>
            <person name="Gargeya S."/>
            <person name="Fitzgerald M."/>
            <person name="Haas B."/>
            <person name="Abouelleil A."/>
            <person name="Alvarado L."/>
            <person name="Arachchi H.M."/>
            <person name="Berlin A."/>
            <person name="Chapman S.B."/>
            <person name="Goldberg J."/>
            <person name="Griggs A."/>
            <person name="Gujja S."/>
            <person name="Hansen M."/>
            <person name="Howarth C."/>
            <person name="Imamovic A."/>
            <person name="Larimer J."/>
            <person name="McCowen C."/>
            <person name="Montmayeur A."/>
            <person name="Murphy C."/>
            <person name="Neiman D."/>
            <person name="Pearson M."/>
            <person name="Priest M."/>
            <person name="Roberts A."/>
            <person name="Saif S."/>
            <person name="Shea T."/>
            <person name="Sisk P."/>
            <person name="Sykes S."/>
            <person name="Wortman J."/>
            <person name="Nusbaum C."/>
            <person name="Birren B."/>
        </authorList>
    </citation>
    <scope>NUCLEOTIDE SEQUENCE [LARGE SCALE GENOMIC DNA]</scope>
    <source>
        <strain evidence="3 4">VS20</strain>
    </source>
</reference>
<feature type="compositionally biased region" description="Low complexity" evidence="1">
    <location>
        <begin position="878"/>
        <end position="893"/>
    </location>
</feature>
<name>T0PNL9_SAPDV</name>
<dbReference type="OrthoDB" id="211873at2759"/>
<dbReference type="RefSeq" id="XP_008619591.1">
    <property type="nucleotide sequence ID" value="XM_008621369.1"/>
</dbReference>
<evidence type="ECO:0000259" key="2">
    <source>
        <dbReference type="Pfam" id="PF03457"/>
    </source>
</evidence>
<evidence type="ECO:0000256" key="1">
    <source>
        <dbReference type="SAM" id="MobiDB-lite"/>
    </source>
</evidence>
<feature type="region of interest" description="Disordered" evidence="1">
    <location>
        <begin position="861"/>
        <end position="897"/>
    </location>
</feature>
<evidence type="ECO:0000313" key="4">
    <source>
        <dbReference type="Proteomes" id="UP000030762"/>
    </source>
</evidence>
<feature type="domain" description="Helicase-associated" evidence="2">
    <location>
        <begin position="16"/>
        <end position="84"/>
    </location>
</feature>
<dbReference type="OMA" id="ATWAHIL"/>
<sequence length="1271" mass="139479">MAGPDDAKATASDAPAPWPVVVEALQAFRDLHDHVNVPVDFDVPMTAPWPAATQGLQLGRRVASLRTQSAIDPAHKATLDALGFKWTTPRVQQCQESSWAHRLEALCLYREEHGDLAVPTTYVVPDSYPRHLQRFPLGRAVNTLRCQSYVYTPKVVQQRSDLDALGFLWRLRCDTTFCVVHRPGKRAPMSQLVAWSEQIEALLVFQRLHGHVNVPDGFIVPPEADVWPLPMHYVALDLALASLRAHVYELPEADADRLREAGFFADLPDFCSFIELLAIYRAEFGSCAVRIDFVVPRMGGPWINAWRGLALGDLAWSVGLKARALKAAQRDDLKRAGFVFNVDATWANILVGLEHYGAKAVTPSFVAPPTWPGDLAGLRLGHFVERMHTAKRLRLLPPATAATFATLTQTLRAPQLLWEPPHDATTRLQVLKQLRDIVRVVRDVHTVLPYDFVVPSSGSAWPPDSHGVPLGVRLRWFWQHKELSLPVCDELRALGVTVNDAPRRVAPKASAPTARAWTLQDKVRALAFYRHLHGTANMPLRFTVPTASPWPTPLRGLKLAAFLQSLHYHDRALDKKFEAQLQQLGFSSAEATSRCVKRATRGGLVVGTVSIATQVAALHAYQQLVRHVGTMPDDFAVPADDAAWPPGSSDIVLSRVILALRNHWFELRPNEDACVRALGLFADVPPFDDFVQLVSRLTSDGKTTVPLDFVVPSKWSTPWSGAPLGELAWSLGVLIKHLDYAKTQQLATIGFDFNTPATWAHILDGLRTYHSLYGLTDVPEAFVVPCIASWPEDMHGMRLGHWVQYLHSARELYLLPPDTIAAVDAIATGAEAPDTVPSGDNSAPPATVPAATTITDDAVSTEAGAQPEADQPSPVAVQPSGGAQPAAPASLALDTSPNEQSDHLVALDLWLRATPSPSESARLGTISRACPVVLRSVSVGAFLLELEVGRAFEHLQSTLDDRRFDRRARWAIKFQALTMFKALNGHLRVPRAFTISSDVVWPASLNGLRLGDVAFWLRRLTAADVVSTVATQLGAIGFEWDALPASASQSKHRASTVAPIVLSSLPAPNARPSVRGAPRAKAKAVAKDLDRIHAIRSEPIRATARVINICSPSDEDPGTKRDNSDRDAIGTGPVQPLPVGVRRRQDDPEPVASVRRRLAHGWVVPPRGPMAPLPMPVPLRSPYAPMAAPPHGPYAPMAAPRPLDAFPWRVCLDELRRYFIEHEHSNVPLEYVSESVPLGRLVRELRQGGAILTPPHLQELQALKFDWSISE</sequence>
<dbReference type="AlphaFoldDB" id="T0PNL9"/>
<dbReference type="VEuPathDB" id="FungiDB:SDRG_15203"/>
<dbReference type="PANTHER" id="PTHR37066">
    <property type="entry name" value="HELICASE-ASSOCIATED"/>
    <property type="match status" value="1"/>
</dbReference>
<dbReference type="PANTHER" id="PTHR37066:SF1">
    <property type="entry name" value="LNS2_PITP DOMAIN-CONTAINING PROTEIN"/>
    <property type="match status" value="1"/>
</dbReference>
<dbReference type="Proteomes" id="UP000030762">
    <property type="component" value="Unassembled WGS sequence"/>
</dbReference>
<proteinExistence type="predicted"/>
<gene>
    <name evidence="3" type="ORF">SDRG_15203</name>
</gene>
<dbReference type="InterPro" id="IPR005114">
    <property type="entry name" value="Helicase_assoc"/>
</dbReference>
<protein>
    <recommendedName>
        <fullName evidence="2">Helicase-associated domain-containing protein</fullName>
    </recommendedName>
</protein>
<feature type="compositionally biased region" description="Basic and acidic residues" evidence="1">
    <location>
        <begin position="1117"/>
        <end position="1128"/>
    </location>
</feature>
<dbReference type="Pfam" id="PF03457">
    <property type="entry name" value="HA"/>
    <property type="match status" value="2"/>
</dbReference>
<dbReference type="EMBL" id="JH767217">
    <property type="protein sequence ID" value="EQC26989.1"/>
    <property type="molecule type" value="Genomic_DNA"/>
</dbReference>
<keyword evidence="4" id="KW-1185">Reference proteome</keyword>
<dbReference type="eggNOG" id="ENOG502S9SZ">
    <property type="taxonomic scope" value="Eukaryota"/>
</dbReference>
<dbReference type="GeneID" id="19955930"/>
<evidence type="ECO:0000313" key="3">
    <source>
        <dbReference type="EMBL" id="EQC26989.1"/>
    </source>
</evidence>